<evidence type="ECO:0000256" key="2">
    <source>
        <dbReference type="ARBA" id="ARBA00023315"/>
    </source>
</evidence>
<dbReference type="SUPFAM" id="SSF55729">
    <property type="entry name" value="Acyl-CoA N-acyltransferases (Nat)"/>
    <property type="match status" value="1"/>
</dbReference>
<dbReference type="PROSITE" id="PS51186">
    <property type="entry name" value="GNAT"/>
    <property type="match status" value="1"/>
</dbReference>
<dbReference type="CDD" id="cd04301">
    <property type="entry name" value="NAT_SF"/>
    <property type="match status" value="1"/>
</dbReference>
<dbReference type="GO" id="GO:0016747">
    <property type="term" value="F:acyltransferase activity, transferring groups other than amino-acyl groups"/>
    <property type="evidence" value="ECO:0007669"/>
    <property type="project" value="InterPro"/>
</dbReference>
<evidence type="ECO:0000256" key="1">
    <source>
        <dbReference type="ARBA" id="ARBA00022679"/>
    </source>
</evidence>
<dbReference type="Gene3D" id="3.40.630.30">
    <property type="match status" value="1"/>
</dbReference>
<accession>A0A2P7RBN4</accession>
<dbReference type="PANTHER" id="PTHR43800:SF1">
    <property type="entry name" value="PEPTIDYL-LYSINE N-ACETYLTRANSFERASE YJAB"/>
    <property type="match status" value="1"/>
</dbReference>
<dbReference type="Proteomes" id="UP000240243">
    <property type="component" value="Unassembled WGS sequence"/>
</dbReference>
<dbReference type="Pfam" id="PF00583">
    <property type="entry name" value="Acetyltransf_1"/>
    <property type="match status" value="1"/>
</dbReference>
<keyword evidence="5" id="KW-1185">Reference proteome</keyword>
<evidence type="ECO:0000259" key="3">
    <source>
        <dbReference type="PROSITE" id="PS51186"/>
    </source>
</evidence>
<dbReference type="OrthoDB" id="5292888at2"/>
<sequence length="183" mass="20302">MTSRYRIELARPEHLALLPAIERAAATLFPDSVIPLALRDGVVSPARLAEALAERRLWVALSPRGEPVGFTLAEPGTNDAFLVELDVHPDHQRRGLGRRLIEVAIDWARARGHRRLTLTTFGSLPWNAPFYARLGFQLLDDTGLDPRLARQLAGERRLGLRDRVAMALALPPAVLPPSCHSFK</sequence>
<protein>
    <submittedName>
        <fullName evidence="4">N-acetyltransferase</fullName>
    </submittedName>
</protein>
<dbReference type="RefSeq" id="WP_106728059.1">
    <property type="nucleotide sequence ID" value="NZ_PXYG01000001.1"/>
</dbReference>
<feature type="domain" description="N-acetyltransferase" evidence="3">
    <location>
        <begin position="5"/>
        <end position="171"/>
    </location>
</feature>
<proteinExistence type="predicted"/>
<reference evidence="4 5" key="1">
    <citation type="submission" date="2018-03" db="EMBL/GenBank/DDBJ databases">
        <title>The draft genome of Zobellella sp. 59N8.</title>
        <authorList>
            <person name="Liu L."/>
            <person name="Li L."/>
            <person name="Zhang X."/>
            <person name="Liang L."/>
            <person name="Wang T."/>
        </authorList>
    </citation>
    <scope>NUCLEOTIDE SEQUENCE [LARGE SCALE GENOMIC DNA]</scope>
    <source>
        <strain evidence="4 5">59N8</strain>
    </source>
</reference>
<gene>
    <name evidence="4" type="ORF">C7H85_02100</name>
</gene>
<keyword evidence="2" id="KW-0012">Acyltransferase</keyword>
<keyword evidence="1 4" id="KW-0808">Transferase</keyword>
<name>A0A2P7RBN4_9GAMM</name>
<dbReference type="AlphaFoldDB" id="A0A2P7RBN4"/>
<dbReference type="EMBL" id="PXYG01000001">
    <property type="protein sequence ID" value="PSJ47646.1"/>
    <property type="molecule type" value="Genomic_DNA"/>
</dbReference>
<dbReference type="PANTHER" id="PTHR43800">
    <property type="entry name" value="PEPTIDYL-LYSINE N-ACETYLTRANSFERASE YJAB"/>
    <property type="match status" value="1"/>
</dbReference>
<dbReference type="InterPro" id="IPR016181">
    <property type="entry name" value="Acyl_CoA_acyltransferase"/>
</dbReference>
<dbReference type="InterPro" id="IPR000182">
    <property type="entry name" value="GNAT_dom"/>
</dbReference>
<organism evidence="4 5">
    <name type="scientific">Zobellella endophytica</name>
    <dbReference type="NCBI Taxonomy" id="2116700"/>
    <lineage>
        <taxon>Bacteria</taxon>
        <taxon>Pseudomonadati</taxon>
        <taxon>Pseudomonadota</taxon>
        <taxon>Gammaproteobacteria</taxon>
        <taxon>Aeromonadales</taxon>
        <taxon>Aeromonadaceae</taxon>
        <taxon>Zobellella</taxon>
    </lineage>
</organism>
<evidence type="ECO:0000313" key="5">
    <source>
        <dbReference type="Proteomes" id="UP000240243"/>
    </source>
</evidence>
<evidence type="ECO:0000313" key="4">
    <source>
        <dbReference type="EMBL" id="PSJ47646.1"/>
    </source>
</evidence>
<comment type="caution">
    <text evidence="4">The sequence shown here is derived from an EMBL/GenBank/DDBJ whole genome shotgun (WGS) entry which is preliminary data.</text>
</comment>